<evidence type="ECO:0000313" key="13">
    <source>
        <dbReference type="RefSeq" id="XP_033803405.1"/>
    </source>
</evidence>
<dbReference type="GeneID" id="117361921"/>
<evidence type="ECO:0000256" key="6">
    <source>
        <dbReference type="ARBA" id="ARBA00061445"/>
    </source>
</evidence>
<accession>A0A6P8R0R7</accession>
<evidence type="ECO:0000256" key="7">
    <source>
        <dbReference type="ARBA" id="ARBA00071667"/>
    </source>
</evidence>
<dbReference type="SMART" id="SM01403">
    <property type="entry name" value="Ribosomal_S10"/>
    <property type="match status" value="1"/>
</dbReference>
<comment type="subcellular location">
    <subcellularLocation>
        <location evidence="1">Mitochondrion</location>
    </subcellularLocation>
</comment>
<evidence type="ECO:0000256" key="5">
    <source>
        <dbReference type="ARBA" id="ARBA00023274"/>
    </source>
</evidence>
<dbReference type="RefSeq" id="XP_033803403.1">
    <property type="nucleotide sequence ID" value="XM_033947512.1"/>
</dbReference>
<evidence type="ECO:0000313" key="10">
    <source>
        <dbReference type="Proteomes" id="UP000515159"/>
    </source>
</evidence>
<dbReference type="GO" id="GO:1990904">
    <property type="term" value="C:ribonucleoprotein complex"/>
    <property type="evidence" value="ECO:0007669"/>
    <property type="project" value="UniProtKB-KW"/>
</dbReference>
<evidence type="ECO:0000256" key="2">
    <source>
        <dbReference type="ARBA" id="ARBA00022946"/>
    </source>
</evidence>
<feature type="domain" description="Small ribosomal subunit protein uS10" evidence="9">
    <location>
        <begin position="85"/>
        <end position="180"/>
    </location>
</feature>
<dbReference type="RefSeq" id="XP_033803404.1">
    <property type="nucleotide sequence ID" value="XM_033947513.1"/>
</dbReference>
<evidence type="ECO:0000256" key="4">
    <source>
        <dbReference type="ARBA" id="ARBA00023128"/>
    </source>
</evidence>
<dbReference type="GO" id="GO:0005761">
    <property type="term" value="C:mitochondrial ribosome"/>
    <property type="evidence" value="ECO:0007669"/>
    <property type="project" value="InterPro"/>
</dbReference>
<dbReference type="InterPro" id="IPR036838">
    <property type="entry name" value="Ribosomal_uS10_dom_sf"/>
</dbReference>
<evidence type="ECO:0000259" key="9">
    <source>
        <dbReference type="SMART" id="SM01403"/>
    </source>
</evidence>
<dbReference type="OrthoDB" id="5984298at2759"/>
<dbReference type="GO" id="GO:0005743">
    <property type="term" value="C:mitochondrial inner membrane"/>
    <property type="evidence" value="ECO:0007669"/>
    <property type="project" value="UniProtKB-ARBA"/>
</dbReference>
<dbReference type="RefSeq" id="XP_033803405.1">
    <property type="nucleotide sequence ID" value="XM_033947514.1"/>
</dbReference>
<dbReference type="InterPro" id="IPR027486">
    <property type="entry name" value="Ribosomal_uS10_dom"/>
</dbReference>
<keyword evidence="2" id="KW-0809">Transit peptide</keyword>
<dbReference type="PANTHER" id="PTHR13473">
    <property type="entry name" value="MITOCHONDRIAL RIBOSOMAL PROTEIN L48"/>
    <property type="match status" value="1"/>
</dbReference>
<reference evidence="11 12" key="1">
    <citation type="submission" date="2025-04" db="UniProtKB">
        <authorList>
            <consortium name="RefSeq"/>
        </authorList>
    </citation>
    <scope>IDENTIFICATION</scope>
</reference>
<keyword evidence="5" id="KW-0687">Ribonucleoprotein</keyword>
<dbReference type="KEGG" id="gsh:117361921"/>
<evidence type="ECO:0000313" key="11">
    <source>
        <dbReference type="RefSeq" id="XP_033803403.1"/>
    </source>
</evidence>
<evidence type="ECO:0000256" key="3">
    <source>
        <dbReference type="ARBA" id="ARBA00022980"/>
    </source>
</evidence>
<organism evidence="10 12">
    <name type="scientific">Geotrypetes seraphini</name>
    <name type="common">Gaboon caecilian</name>
    <name type="synonym">Caecilia seraphini</name>
    <dbReference type="NCBI Taxonomy" id="260995"/>
    <lineage>
        <taxon>Eukaryota</taxon>
        <taxon>Metazoa</taxon>
        <taxon>Chordata</taxon>
        <taxon>Craniata</taxon>
        <taxon>Vertebrata</taxon>
        <taxon>Euteleostomi</taxon>
        <taxon>Amphibia</taxon>
        <taxon>Gymnophiona</taxon>
        <taxon>Geotrypetes</taxon>
    </lineage>
</organism>
<comment type="similarity">
    <text evidence="6">Belongs to the mitochondrion-specific ribosomal protein mL48 family.</text>
</comment>
<dbReference type="FunFam" id="3.30.70.600:FF:000006">
    <property type="entry name" value="39S ribosomal protein L48, mitochondrial"/>
    <property type="match status" value="1"/>
</dbReference>
<dbReference type="Proteomes" id="UP000515159">
    <property type="component" value="Chromosome 6"/>
</dbReference>
<dbReference type="AlphaFoldDB" id="A0A6P8R0R7"/>
<dbReference type="SUPFAM" id="SSF54999">
    <property type="entry name" value="Ribosomal protein S10"/>
    <property type="match status" value="1"/>
</dbReference>
<dbReference type="Gene3D" id="3.30.70.600">
    <property type="entry name" value="Ribosomal protein S10 domain"/>
    <property type="match status" value="1"/>
</dbReference>
<sequence length="205" mass="23425">MLCLRNETLLNQVIALARLTALRSPPFCSAGSILLDCKRQHRSKPSHGIGKYQHLLPPETVKKRRDKMVDKHMKAGTDYEYGTVNICTSGYDMTLVEHYAQYIVKLCNHLNIKVHESYAMPTKTHEVMFMQDKSTKMYVDAVLTTHERIVQISGLSSTLAPVLLEVLHMNQPEGVHLSVKEHTETDFQVRFKIQSELQELMAKMS</sequence>
<protein>
    <recommendedName>
        <fullName evidence="7">Large ribosomal subunit protein mL48</fullName>
    </recommendedName>
    <alternativeName>
        <fullName evidence="8">39S ribosomal protein L48, mitochondrial</fullName>
    </alternativeName>
</protein>
<gene>
    <name evidence="11 12 13" type="primary">MRPL48</name>
</gene>
<dbReference type="InterPro" id="IPR027487">
    <property type="entry name" value="Ribosomal_mL48"/>
</dbReference>
<dbReference type="Pfam" id="PF00338">
    <property type="entry name" value="Ribosomal_S10"/>
    <property type="match status" value="1"/>
</dbReference>
<keyword evidence="10" id="KW-1185">Reference proteome</keyword>
<keyword evidence="3 11" id="KW-0689">Ribosomal protein</keyword>
<dbReference type="PANTHER" id="PTHR13473:SF0">
    <property type="entry name" value="LARGE RIBOSOMAL SUBUNIT PROTEIN ML48"/>
    <property type="match status" value="1"/>
</dbReference>
<dbReference type="CTD" id="51642"/>
<evidence type="ECO:0000256" key="8">
    <source>
        <dbReference type="ARBA" id="ARBA00084068"/>
    </source>
</evidence>
<proteinExistence type="inferred from homology"/>
<evidence type="ECO:0000313" key="12">
    <source>
        <dbReference type="RefSeq" id="XP_033803404.1"/>
    </source>
</evidence>
<name>A0A6P8R0R7_GEOSA</name>
<keyword evidence="4" id="KW-0496">Mitochondrion</keyword>
<evidence type="ECO:0000256" key="1">
    <source>
        <dbReference type="ARBA" id="ARBA00004173"/>
    </source>
</evidence>